<dbReference type="InterPro" id="IPR051257">
    <property type="entry name" value="Diverse_CBS-Domain"/>
</dbReference>
<dbReference type="InterPro" id="IPR000644">
    <property type="entry name" value="CBS_dom"/>
</dbReference>
<protein>
    <submittedName>
        <fullName evidence="4">Acetoin utilization protein AcuB</fullName>
    </submittedName>
</protein>
<evidence type="ECO:0000256" key="2">
    <source>
        <dbReference type="PROSITE-ProRule" id="PRU00703"/>
    </source>
</evidence>
<dbReference type="SUPFAM" id="SSF54631">
    <property type="entry name" value="CBS-domain pair"/>
    <property type="match status" value="1"/>
</dbReference>
<dbReference type="STRING" id="416943.SAMN05445871_3904"/>
<dbReference type="Proteomes" id="UP000199120">
    <property type="component" value="Unassembled WGS sequence"/>
</dbReference>
<dbReference type="SMART" id="SM00116">
    <property type="entry name" value="CBS"/>
    <property type="match status" value="2"/>
</dbReference>
<dbReference type="Gene3D" id="3.10.580.10">
    <property type="entry name" value="CBS-domain"/>
    <property type="match status" value="1"/>
</dbReference>
<dbReference type="InterPro" id="IPR046342">
    <property type="entry name" value="CBS_dom_sf"/>
</dbReference>
<evidence type="ECO:0000313" key="5">
    <source>
        <dbReference type="Proteomes" id="UP000199120"/>
    </source>
</evidence>
<dbReference type="PANTHER" id="PTHR43080:SF2">
    <property type="entry name" value="CBS DOMAIN-CONTAINING PROTEIN"/>
    <property type="match status" value="1"/>
</dbReference>
<dbReference type="AlphaFoldDB" id="A0A1H7LBB6"/>
<dbReference type="RefSeq" id="WP_090547896.1">
    <property type="nucleotide sequence ID" value="NZ_FNSR01000002.1"/>
</dbReference>
<reference evidence="5" key="1">
    <citation type="submission" date="2016-10" db="EMBL/GenBank/DDBJ databases">
        <authorList>
            <person name="Varghese N."/>
            <person name="Submissions S."/>
        </authorList>
    </citation>
    <scope>NUCLEOTIDE SEQUENCE [LARGE SCALE GENOMIC DNA]</scope>
    <source>
        <strain evidence="5">LMG 26416</strain>
    </source>
</reference>
<dbReference type="PANTHER" id="PTHR43080">
    <property type="entry name" value="CBS DOMAIN-CONTAINING PROTEIN CBSX3, MITOCHONDRIAL"/>
    <property type="match status" value="1"/>
</dbReference>
<keyword evidence="1 2" id="KW-0129">CBS domain</keyword>
<proteinExistence type="predicted"/>
<dbReference type="Pfam" id="PF00571">
    <property type="entry name" value="CBS"/>
    <property type="match status" value="2"/>
</dbReference>
<name>A0A1H7LBB6_9BURK</name>
<evidence type="ECO:0000313" key="4">
    <source>
        <dbReference type="EMBL" id="SEK96060.1"/>
    </source>
</evidence>
<organism evidence="4 5">
    <name type="scientific">Paraburkholderia caballeronis</name>
    <dbReference type="NCBI Taxonomy" id="416943"/>
    <lineage>
        <taxon>Bacteria</taxon>
        <taxon>Pseudomonadati</taxon>
        <taxon>Pseudomonadota</taxon>
        <taxon>Betaproteobacteria</taxon>
        <taxon>Burkholderiales</taxon>
        <taxon>Burkholderiaceae</taxon>
        <taxon>Paraburkholderia</taxon>
    </lineage>
</organism>
<accession>A0A1H7LBB6</accession>
<evidence type="ECO:0000256" key="1">
    <source>
        <dbReference type="ARBA" id="ARBA00023122"/>
    </source>
</evidence>
<keyword evidence="5" id="KW-1185">Reference proteome</keyword>
<sequence length="149" mass="16429">MKVEDVMTKRLVTVGFDDSLTTVKEIFEEAGFHHLLVVDEGELQGVVSDRDMLRALSPFIGSNVETARDAGTLNRRVHQVMSRRPWTLRPDADLADAIRLFLDHPISCIPVVNDENRPVGIVSWRDILKTLVPNDGETPPAADGASDAA</sequence>
<feature type="domain" description="CBS" evidence="3">
    <location>
        <begin position="81"/>
        <end position="138"/>
    </location>
</feature>
<dbReference type="OrthoDB" id="9794094at2"/>
<dbReference type="EMBL" id="FOAJ01000004">
    <property type="protein sequence ID" value="SEK96060.1"/>
    <property type="molecule type" value="Genomic_DNA"/>
</dbReference>
<dbReference type="PROSITE" id="PS51371">
    <property type="entry name" value="CBS"/>
    <property type="match status" value="2"/>
</dbReference>
<feature type="domain" description="CBS" evidence="3">
    <location>
        <begin position="7"/>
        <end position="66"/>
    </location>
</feature>
<dbReference type="CDD" id="cd04584">
    <property type="entry name" value="CBS_pair_AcuB_like"/>
    <property type="match status" value="1"/>
</dbReference>
<gene>
    <name evidence="4" type="ORF">SAMN05192542_104272</name>
</gene>
<evidence type="ECO:0000259" key="3">
    <source>
        <dbReference type="PROSITE" id="PS51371"/>
    </source>
</evidence>